<dbReference type="PRINTS" id="PR00131">
    <property type="entry name" value="GLHYDRLASE1"/>
</dbReference>
<dbReference type="OrthoDB" id="65569at2759"/>
<evidence type="ECO:0000256" key="2">
    <source>
        <dbReference type="ARBA" id="ARBA00011738"/>
    </source>
</evidence>
<reference evidence="8" key="1">
    <citation type="submission" date="2022-01" db="EMBL/GenBank/DDBJ databases">
        <authorList>
            <person name="King R."/>
        </authorList>
    </citation>
    <scope>NUCLEOTIDE SEQUENCE</scope>
</reference>
<keyword evidence="5" id="KW-0326">Glycosidase</keyword>
<dbReference type="PANTHER" id="PTHR10353:SF36">
    <property type="entry name" value="LP05116P"/>
    <property type="match status" value="1"/>
</dbReference>
<evidence type="ECO:0000256" key="1">
    <source>
        <dbReference type="ARBA" id="ARBA00010838"/>
    </source>
</evidence>
<organism evidence="8 9">
    <name type="scientific">Psylliodes chrysocephalus</name>
    <dbReference type="NCBI Taxonomy" id="3402493"/>
    <lineage>
        <taxon>Eukaryota</taxon>
        <taxon>Metazoa</taxon>
        <taxon>Ecdysozoa</taxon>
        <taxon>Arthropoda</taxon>
        <taxon>Hexapoda</taxon>
        <taxon>Insecta</taxon>
        <taxon>Pterygota</taxon>
        <taxon>Neoptera</taxon>
        <taxon>Endopterygota</taxon>
        <taxon>Coleoptera</taxon>
        <taxon>Polyphaga</taxon>
        <taxon>Cucujiformia</taxon>
        <taxon>Chrysomeloidea</taxon>
        <taxon>Chrysomelidae</taxon>
        <taxon>Galerucinae</taxon>
        <taxon>Alticini</taxon>
        <taxon>Psylliodes</taxon>
    </lineage>
</organism>
<dbReference type="GO" id="GO:0008422">
    <property type="term" value="F:beta-glucosidase activity"/>
    <property type="evidence" value="ECO:0007669"/>
    <property type="project" value="TreeGrafter"/>
</dbReference>
<feature type="signal peptide" evidence="7">
    <location>
        <begin position="1"/>
        <end position="21"/>
    </location>
</feature>
<evidence type="ECO:0000256" key="4">
    <source>
        <dbReference type="ARBA" id="ARBA00023180"/>
    </source>
</evidence>
<dbReference type="PANTHER" id="PTHR10353">
    <property type="entry name" value="GLYCOSYL HYDROLASE"/>
    <property type="match status" value="1"/>
</dbReference>
<evidence type="ECO:0000313" key="9">
    <source>
        <dbReference type="Proteomes" id="UP001153636"/>
    </source>
</evidence>
<dbReference type="GO" id="GO:0005975">
    <property type="term" value="P:carbohydrate metabolic process"/>
    <property type="evidence" value="ECO:0007669"/>
    <property type="project" value="InterPro"/>
</dbReference>
<dbReference type="InterPro" id="IPR033132">
    <property type="entry name" value="GH_1_N_CS"/>
</dbReference>
<keyword evidence="3" id="KW-0378">Hydrolase</keyword>
<gene>
    <name evidence="8" type="ORF">PSYICH_LOCUS1490</name>
</gene>
<keyword evidence="7" id="KW-0732">Signal</keyword>
<dbReference type="InterPro" id="IPR017853">
    <property type="entry name" value="GH"/>
</dbReference>
<dbReference type="Pfam" id="PF00232">
    <property type="entry name" value="Glyco_hydro_1"/>
    <property type="match status" value="1"/>
</dbReference>
<dbReference type="Proteomes" id="UP001153636">
    <property type="component" value="Chromosome 10"/>
</dbReference>
<accession>A0A9P0G3D4</accession>
<comment type="subunit">
    <text evidence="2">Homodimer.</text>
</comment>
<dbReference type="AlphaFoldDB" id="A0A9P0G3D4"/>
<dbReference type="PROSITE" id="PS00653">
    <property type="entry name" value="GLYCOSYL_HYDROL_F1_2"/>
    <property type="match status" value="1"/>
</dbReference>
<proteinExistence type="inferred from homology"/>
<name>A0A9P0G3D4_9CUCU</name>
<dbReference type="InterPro" id="IPR001360">
    <property type="entry name" value="Glyco_hydro_1"/>
</dbReference>
<sequence>MVPRVLILTTFLNLFISNGLAINNKRFPSNFLFGSATSAYQVEGAWNADGKSESLWDRYIHTTPGFIEDGSTGDVACNSYYLWENDIAILKEMGANHYRFSIAWTRILPTGRNDVVNEKGITYYKNLIKALKQNNIEPMVSMFHWDTPQALEDLGGFLNDSIADWYADYARVLYENFGDDVKYWFTFNEPKTYCNGGYGYAYDPPRIASEGLLEYVCAHNLLRAHAKAYRIYDQEFRSKQNGKMSIVLDSSWFGPATNSSEDKVAAEQAFHFELGWYANPVHYGDYPEVMKTRIAARSAAEGRNQSRLPEFTEEEKEQLKDSTDFFAVNTYTGSLVSAIPEPGITDPPSRYGDMGVNSFQPDEWESTTFGWFKYAPWGMRILLNWIKSTYGDPEIVVTENGYPDYGGLNDTRRLDYHRDYLSYTRDAMDQDGVKVFAYTAWSLMDNFEWFSGYTQKFGLYAVDFDSENKTRTAKQSALYFRQVIKTKCLVDQCVE</sequence>
<evidence type="ECO:0000256" key="3">
    <source>
        <dbReference type="ARBA" id="ARBA00022801"/>
    </source>
</evidence>
<dbReference type="FunFam" id="3.20.20.80:FF:000013">
    <property type="entry name" value="lactase-phlorizin hydrolase"/>
    <property type="match status" value="1"/>
</dbReference>
<dbReference type="SUPFAM" id="SSF51445">
    <property type="entry name" value="(Trans)glycosidases"/>
    <property type="match status" value="1"/>
</dbReference>
<evidence type="ECO:0000256" key="7">
    <source>
        <dbReference type="SAM" id="SignalP"/>
    </source>
</evidence>
<evidence type="ECO:0000256" key="6">
    <source>
        <dbReference type="RuleBase" id="RU003690"/>
    </source>
</evidence>
<keyword evidence="4" id="KW-0325">Glycoprotein</keyword>
<comment type="similarity">
    <text evidence="1 6">Belongs to the glycosyl hydrolase 1 family.</text>
</comment>
<protein>
    <submittedName>
        <fullName evidence="8">Uncharacterized protein</fullName>
    </submittedName>
</protein>
<keyword evidence="9" id="KW-1185">Reference proteome</keyword>
<dbReference type="EMBL" id="OV651822">
    <property type="protein sequence ID" value="CAH1100429.1"/>
    <property type="molecule type" value="Genomic_DNA"/>
</dbReference>
<evidence type="ECO:0000256" key="5">
    <source>
        <dbReference type="ARBA" id="ARBA00023295"/>
    </source>
</evidence>
<feature type="chain" id="PRO_5040218785" evidence="7">
    <location>
        <begin position="22"/>
        <end position="495"/>
    </location>
</feature>
<evidence type="ECO:0000313" key="8">
    <source>
        <dbReference type="EMBL" id="CAH1100429.1"/>
    </source>
</evidence>
<dbReference type="Gene3D" id="3.20.20.80">
    <property type="entry name" value="Glycosidases"/>
    <property type="match status" value="1"/>
</dbReference>